<evidence type="ECO:0000256" key="1">
    <source>
        <dbReference type="ARBA" id="ARBA00001478"/>
    </source>
</evidence>
<organism evidence="7 8">
    <name type="scientific">Pseudoalteromonas rubra</name>
    <dbReference type="NCBI Taxonomy" id="43658"/>
    <lineage>
        <taxon>Bacteria</taxon>
        <taxon>Pseudomonadati</taxon>
        <taxon>Pseudomonadota</taxon>
        <taxon>Gammaproteobacteria</taxon>
        <taxon>Alteromonadales</taxon>
        <taxon>Pseudoalteromonadaceae</taxon>
        <taxon>Pseudoalteromonas</taxon>
    </lineage>
</organism>
<dbReference type="GO" id="GO:0009011">
    <property type="term" value="F:alpha-1,4-glucan glucosyltransferase (ADP-glucose donor) activity"/>
    <property type="evidence" value="ECO:0007669"/>
    <property type="project" value="UniProtKB-EC"/>
</dbReference>
<evidence type="ECO:0000256" key="3">
    <source>
        <dbReference type="ARBA" id="ARBA00022676"/>
    </source>
</evidence>
<dbReference type="GO" id="GO:0005829">
    <property type="term" value="C:cytosol"/>
    <property type="evidence" value="ECO:0007669"/>
    <property type="project" value="TreeGrafter"/>
</dbReference>
<name>A0A0L0EPE9_9GAMM</name>
<sequence>MHVVMVAAENDRLPSCKVGGVADVIRDIPYALAEQHIRCSVIVPDYGQFELNREFVADIAVPFKQHLETATLWRVASESGVDQYVVSHSLFSQHDGAIYCNDGDQPFATDANKFALFCAAVSELLEHEMIGSVDVLHLHDWHAAVVAVLKTFSPRFVNLKQIKTVYTVHNLALQGIRPFKHDDSSLESWFPTLSYDGSRICDHIYPHCFNPMRAAINLVDKVHLVSPTYCQEVQLSSDHESGFFGGEGLEHDMQAADRAGRLAGILNGCIYSPHVEQGADISLSDYCELAEQALFVWMSKRSELMPAHYIAHQRVIQWRQHGQFRRPLVTSVGRLTDQKALLLRQPKEGQLVLDKVAALINEYGGVLVILGSGDPHLEYLFTQVMARHNNVLYLQGYGQALGDYLYDLGDLFLMPSSFEPCGISQMLAMRAGQPCLAHQVGGLKDTIAHEETGFLFGGRNLSEQAEQLLDGLKQALDLHRHEPQRYLDIKDNARAQRFSWDTIASQYIEKLYE</sequence>
<comment type="catalytic activity">
    <reaction evidence="1">
        <text>[(1-&gt;4)-alpha-D-glucosyl](n) + ADP-alpha-D-glucose = [(1-&gt;4)-alpha-D-glucosyl](n+1) + ADP + H(+)</text>
        <dbReference type="Rhea" id="RHEA:18189"/>
        <dbReference type="Rhea" id="RHEA-COMP:9584"/>
        <dbReference type="Rhea" id="RHEA-COMP:9587"/>
        <dbReference type="ChEBI" id="CHEBI:15378"/>
        <dbReference type="ChEBI" id="CHEBI:15444"/>
        <dbReference type="ChEBI" id="CHEBI:57498"/>
        <dbReference type="ChEBI" id="CHEBI:456216"/>
        <dbReference type="EC" id="2.4.1.21"/>
    </reaction>
</comment>
<dbReference type="PANTHER" id="PTHR45825:SF11">
    <property type="entry name" value="ALPHA AMYLASE DOMAIN-CONTAINING PROTEIN"/>
    <property type="match status" value="1"/>
</dbReference>
<dbReference type="PATRIC" id="fig|43658.6.peg.1536"/>
<dbReference type="PANTHER" id="PTHR45825">
    <property type="entry name" value="GRANULE-BOUND STARCH SYNTHASE 1, CHLOROPLASTIC/AMYLOPLASTIC"/>
    <property type="match status" value="1"/>
</dbReference>
<keyword evidence="3" id="KW-0328">Glycosyltransferase</keyword>
<comment type="caution">
    <text evidence="7">The sequence shown here is derived from an EMBL/GenBank/DDBJ whole genome shotgun (WGS) entry which is preliminary data.</text>
</comment>
<dbReference type="InterPro" id="IPR013534">
    <property type="entry name" value="Starch_synth_cat_dom"/>
</dbReference>
<dbReference type="InterPro" id="IPR001296">
    <property type="entry name" value="Glyco_trans_1"/>
</dbReference>
<keyword evidence="4" id="KW-0808">Transferase</keyword>
<dbReference type="GO" id="GO:0005978">
    <property type="term" value="P:glycogen biosynthetic process"/>
    <property type="evidence" value="ECO:0007669"/>
    <property type="project" value="TreeGrafter"/>
</dbReference>
<accession>A0A0L0EPE9</accession>
<dbReference type="AlphaFoldDB" id="A0A0L0EPE9"/>
<dbReference type="EC" id="2.4.1.21" evidence="2"/>
<evidence type="ECO:0000256" key="2">
    <source>
        <dbReference type="ARBA" id="ARBA00012588"/>
    </source>
</evidence>
<dbReference type="Proteomes" id="UP000036850">
    <property type="component" value="Unassembled WGS sequence"/>
</dbReference>
<proteinExistence type="predicted"/>
<dbReference type="Pfam" id="PF08323">
    <property type="entry name" value="Glyco_transf_5"/>
    <property type="match status" value="1"/>
</dbReference>
<evidence type="ECO:0000256" key="4">
    <source>
        <dbReference type="ARBA" id="ARBA00022679"/>
    </source>
</evidence>
<dbReference type="SUPFAM" id="SSF53756">
    <property type="entry name" value="UDP-Glycosyltransferase/glycogen phosphorylase"/>
    <property type="match status" value="1"/>
</dbReference>
<feature type="domain" description="Glycosyl transferase family 1" evidence="5">
    <location>
        <begin position="346"/>
        <end position="475"/>
    </location>
</feature>
<feature type="domain" description="Starch synthase catalytic" evidence="6">
    <location>
        <begin position="2"/>
        <end position="254"/>
    </location>
</feature>
<protein>
    <recommendedName>
        <fullName evidence="2">starch synthase</fullName>
        <ecNumber evidence="2">2.4.1.21</ecNumber>
    </recommendedName>
</protein>
<evidence type="ECO:0000259" key="5">
    <source>
        <dbReference type="Pfam" id="PF00534"/>
    </source>
</evidence>
<evidence type="ECO:0000259" key="6">
    <source>
        <dbReference type="Pfam" id="PF08323"/>
    </source>
</evidence>
<dbReference type="EMBL" id="LFZX01000170">
    <property type="protein sequence ID" value="KNC66250.1"/>
    <property type="molecule type" value="Genomic_DNA"/>
</dbReference>
<dbReference type="Pfam" id="PF00534">
    <property type="entry name" value="Glycos_transf_1"/>
    <property type="match status" value="1"/>
</dbReference>
<dbReference type="OrthoDB" id="9808590at2"/>
<dbReference type="Gene3D" id="3.40.50.2000">
    <property type="entry name" value="Glycogen Phosphorylase B"/>
    <property type="match status" value="2"/>
</dbReference>
<evidence type="ECO:0000313" key="7">
    <source>
        <dbReference type="EMBL" id="KNC66250.1"/>
    </source>
</evidence>
<reference evidence="8" key="1">
    <citation type="submission" date="2015-07" db="EMBL/GenBank/DDBJ databases">
        <title>Draft genome sequence of a Pseudoalteromonas rubra strain, OCN096, isolated from Kaneohe Bay, Oahu, Hawaii.</title>
        <authorList>
            <person name="Beurmann S."/>
            <person name="Ushijima B."/>
            <person name="Belcaid M."/>
            <person name="Callahan S.M."/>
            <person name="Aeby G.S."/>
        </authorList>
    </citation>
    <scope>NUCLEOTIDE SEQUENCE [LARGE SCALE GENOMIC DNA]</scope>
    <source>
        <strain evidence="8">OCN096</strain>
    </source>
</reference>
<gene>
    <name evidence="7" type="ORF">AC626_18135</name>
</gene>
<evidence type="ECO:0000313" key="8">
    <source>
        <dbReference type="Proteomes" id="UP000036850"/>
    </source>
</evidence>